<dbReference type="SUPFAM" id="SSF54593">
    <property type="entry name" value="Glyoxalase/Bleomycin resistance protein/Dihydroxybiphenyl dioxygenase"/>
    <property type="match status" value="1"/>
</dbReference>
<dbReference type="CDD" id="cd08364">
    <property type="entry name" value="FosX"/>
    <property type="match status" value="1"/>
</dbReference>
<dbReference type="PANTHER" id="PTHR36113:SF6">
    <property type="entry name" value="FOSFOMYCIN RESISTANCE PROTEIN FOSX"/>
    <property type="match status" value="1"/>
</dbReference>
<gene>
    <name evidence="3" type="ORF">J2S15_002000</name>
</gene>
<dbReference type="EMBL" id="JAUSUR010000003">
    <property type="protein sequence ID" value="MDQ0361253.1"/>
    <property type="molecule type" value="Genomic_DNA"/>
</dbReference>
<dbReference type="InterPro" id="IPR029068">
    <property type="entry name" value="Glyas_Bleomycin-R_OHBP_Dase"/>
</dbReference>
<dbReference type="PANTHER" id="PTHR36113">
    <property type="entry name" value="LYASE, PUTATIVE-RELATED-RELATED"/>
    <property type="match status" value="1"/>
</dbReference>
<protein>
    <submittedName>
        <fullName evidence="3">Catechol 2,3-dioxygenase-like lactoylglutathione lyase family enzyme</fullName>
    </submittedName>
</protein>
<reference evidence="3 4" key="1">
    <citation type="submission" date="2023-07" db="EMBL/GenBank/DDBJ databases">
        <title>Genomic Encyclopedia of Type Strains, Phase IV (KMG-IV): sequencing the most valuable type-strain genomes for metagenomic binning, comparative biology and taxonomic classification.</title>
        <authorList>
            <person name="Goeker M."/>
        </authorList>
    </citation>
    <scope>NUCLEOTIDE SEQUENCE [LARGE SCALE GENOMIC DNA]</scope>
    <source>
        <strain evidence="3 4">DSM 16784</strain>
    </source>
</reference>
<dbReference type="Pfam" id="PF00903">
    <property type="entry name" value="Glyoxalase"/>
    <property type="match status" value="1"/>
</dbReference>
<proteinExistence type="predicted"/>
<name>A0ABU0E3I8_9FIRM</name>
<evidence type="ECO:0000259" key="2">
    <source>
        <dbReference type="PROSITE" id="PS51819"/>
    </source>
</evidence>
<dbReference type="InterPro" id="IPR037523">
    <property type="entry name" value="VOC_core"/>
</dbReference>
<keyword evidence="4" id="KW-1185">Reference proteome</keyword>
<accession>A0ABU0E3I8</accession>
<evidence type="ECO:0000313" key="3">
    <source>
        <dbReference type="EMBL" id="MDQ0361253.1"/>
    </source>
</evidence>
<dbReference type="Gene3D" id="3.10.180.10">
    <property type="entry name" value="2,3-Dihydroxybiphenyl 1,2-Dioxygenase, domain 1"/>
    <property type="match status" value="1"/>
</dbReference>
<evidence type="ECO:0000313" key="4">
    <source>
        <dbReference type="Proteomes" id="UP001230220"/>
    </source>
</evidence>
<comment type="caution">
    <text evidence="3">The sequence shown here is derived from an EMBL/GenBank/DDBJ whole genome shotgun (WGS) entry which is preliminary data.</text>
</comment>
<dbReference type="InterPro" id="IPR037434">
    <property type="entry name" value="FosX"/>
</dbReference>
<dbReference type="Proteomes" id="UP001230220">
    <property type="component" value="Unassembled WGS sequence"/>
</dbReference>
<dbReference type="NCBIfam" id="NF000222">
    <property type="entry name" value="FosX"/>
    <property type="match status" value="1"/>
</dbReference>
<feature type="domain" description="VOC" evidence="2">
    <location>
        <begin position="4"/>
        <end position="122"/>
    </location>
</feature>
<sequence length="133" mass="15735">MIKGISHITFIVKDLDKMKLFLETIFDAKEVYSSDGKEYSLSKEKFFLIGDIWIATMEGDSLKEKTYNHIAFRVDDNEFSDYADRIRQLGVEIKPERSRVEGEGQSIYFYDYDKHLFEIHSGTLTQRLQRYNQ</sequence>
<evidence type="ECO:0000256" key="1">
    <source>
        <dbReference type="ARBA" id="ARBA00022723"/>
    </source>
</evidence>
<dbReference type="RefSeq" id="WP_307407818.1">
    <property type="nucleotide sequence ID" value="NZ_JAUSUR010000003.1"/>
</dbReference>
<organism evidence="3 4">
    <name type="scientific">Breznakia pachnodae</name>
    <dbReference type="NCBI Taxonomy" id="265178"/>
    <lineage>
        <taxon>Bacteria</taxon>
        <taxon>Bacillati</taxon>
        <taxon>Bacillota</taxon>
        <taxon>Erysipelotrichia</taxon>
        <taxon>Erysipelotrichales</taxon>
        <taxon>Erysipelotrichaceae</taxon>
        <taxon>Breznakia</taxon>
    </lineage>
</organism>
<keyword evidence="1" id="KW-0479">Metal-binding</keyword>
<dbReference type="InterPro" id="IPR004360">
    <property type="entry name" value="Glyas_Fos-R_dOase_dom"/>
</dbReference>
<dbReference type="PROSITE" id="PS51819">
    <property type="entry name" value="VOC"/>
    <property type="match status" value="1"/>
</dbReference>
<dbReference type="InterPro" id="IPR051332">
    <property type="entry name" value="Fosfomycin_Res_Enzymes"/>
</dbReference>